<evidence type="ECO:0000313" key="3">
    <source>
        <dbReference type="Proteomes" id="UP001445076"/>
    </source>
</evidence>
<dbReference type="PROSITE" id="PS51910">
    <property type="entry name" value="GH18_2"/>
    <property type="match status" value="1"/>
</dbReference>
<dbReference type="InterPro" id="IPR011583">
    <property type="entry name" value="Chitinase_II/V-like_cat"/>
</dbReference>
<evidence type="ECO:0000313" key="2">
    <source>
        <dbReference type="EMBL" id="KAK8754238.1"/>
    </source>
</evidence>
<dbReference type="EMBL" id="JARKIK010000001">
    <property type="protein sequence ID" value="KAK8754238.1"/>
    <property type="molecule type" value="Genomic_DNA"/>
</dbReference>
<dbReference type="GO" id="GO:0005576">
    <property type="term" value="C:extracellular region"/>
    <property type="evidence" value="ECO:0007669"/>
    <property type="project" value="TreeGrafter"/>
</dbReference>
<feature type="domain" description="GH18" evidence="1">
    <location>
        <begin position="10"/>
        <end position="300"/>
    </location>
</feature>
<dbReference type="Proteomes" id="UP001445076">
    <property type="component" value="Unassembled WGS sequence"/>
</dbReference>
<dbReference type="InterPro" id="IPR001223">
    <property type="entry name" value="Glyco_hydro18_cat"/>
</dbReference>
<reference evidence="2 3" key="1">
    <citation type="journal article" date="2024" name="BMC Genomics">
        <title>Genome assembly of redclaw crayfish (Cherax quadricarinatus) provides insights into its immune adaptation and hypoxia tolerance.</title>
        <authorList>
            <person name="Liu Z."/>
            <person name="Zheng J."/>
            <person name="Li H."/>
            <person name="Fang K."/>
            <person name="Wang S."/>
            <person name="He J."/>
            <person name="Zhou D."/>
            <person name="Weng S."/>
            <person name="Chi M."/>
            <person name="Gu Z."/>
            <person name="He J."/>
            <person name="Li F."/>
            <person name="Wang M."/>
        </authorList>
    </citation>
    <scope>NUCLEOTIDE SEQUENCE [LARGE SCALE GENOMIC DNA]</scope>
    <source>
        <strain evidence="2">ZL_2023a</strain>
    </source>
</reference>
<sequence length="300" mass="32545">DGCGEVRPRAEVVCYYGSSGGEDGAGVSSIGSLDPCKCTILVVTGTALDHHLALTSSTDLKVVTSLKEKNPDLRVVASVGGSKVKPETFSLITASVDGIANFTDSVAEFLSRNNLDGVEVDWRWPGLAGGNKDKNDLTTLIKVLRLVLDQQVHSVSRREALEDDATDALLETQTEAVTEAEEDATDVTTLLPNLQLDSLGSDYLELESGSQHQVTLRPVHTEDYFNVEDHPSLTTASPVTNTTRWQLAKAPKRGRGALVRRFGRKRRPEGGRRPDAVIMMTLATLPQYIVKGYDLKELAK</sequence>
<dbReference type="Pfam" id="PF00704">
    <property type="entry name" value="Glyco_hydro_18"/>
    <property type="match status" value="1"/>
</dbReference>
<dbReference type="GO" id="GO:0008061">
    <property type="term" value="F:chitin binding"/>
    <property type="evidence" value="ECO:0007669"/>
    <property type="project" value="InterPro"/>
</dbReference>
<proteinExistence type="predicted"/>
<dbReference type="InterPro" id="IPR017853">
    <property type="entry name" value="GH"/>
</dbReference>
<dbReference type="GO" id="GO:0005975">
    <property type="term" value="P:carbohydrate metabolic process"/>
    <property type="evidence" value="ECO:0007669"/>
    <property type="project" value="InterPro"/>
</dbReference>
<protein>
    <recommendedName>
        <fullName evidence="1">GH18 domain-containing protein</fullName>
    </recommendedName>
</protein>
<gene>
    <name evidence="2" type="ORF">OTU49_015097</name>
</gene>
<dbReference type="GO" id="GO:0006032">
    <property type="term" value="P:chitin catabolic process"/>
    <property type="evidence" value="ECO:0007669"/>
    <property type="project" value="TreeGrafter"/>
</dbReference>
<evidence type="ECO:0000259" key="1">
    <source>
        <dbReference type="PROSITE" id="PS51910"/>
    </source>
</evidence>
<dbReference type="PANTHER" id="PTHR11177:SF360">
    <property type="entry name" value="CHITINASE 4-RELATED"/>
    <property type="match status" value="1"/>
</dbReference>
<name>A0AAW0YRL9_CHEQU</name>
<keyword evidence="3" id="KW-1185">Reference proteome</keyword>
<organism evidence="2 3">
    <name type="scientific">Cherax quadricarinatus</name>
    <name type="common">Australian red claw crayfish</name>
    <dbReference type="NCBI Taxonomy" id="27406"/>
    <lineage>
        <taxon>Eukaryota</taxon>
        <taxon>Metazoa</taxon>
        <taxon>Ecdysozoa</taxon>
        <taxon>Arthropoda</taxon>
        <taxon>Crustacea</taxon>
        <taxon>Multicrustacea</taxon>
        <taxon>Malacostraca</taxon>
        <taxon>Eumalacostraca</taxon>
        <taxon>Eucarida</taxon>
        <taxon>Decapoda</taxon>
        <taxon>Pleocyemata</taxon>
        <taxon>Astacidea</taxon>
        <taxon>Parastacoidea</taxon>
        <taxon>Parastacidae</taxon>
        <taxon>Cherax</taxon>
    </lineage>
</organism>
<dbReference type="SUPFAM" id="SSF51445">
    <property type="entry name" value="(Trans)glycosidases"/>
    <property type="match status" value="1"/>
</dbReference>
<dbReference type="Gene3D" id="3.20.20.80">
    <property type="entry name" value="Glycosidases"/>
    <property type="match status" value="1"/>
</dbReference>
<dbReference type="AlphaFoldDB" id="A0AAW0YRL9"/>
<comment type="caution">
    <text evidence="2">The sequence shown here is derived from an EMBL/GenBank/DDBJ whole genome shotgun (WGS) entry which is preliminary data.</text>
</comment>
<dbReference type="GO" id="GO:0004568">
    <property type="term" value="F:chitinase activity"/>
    <property type="evidence" value="ECO:0007669"/>
    <property type="project" value="TreeGrafter"/>
</dbReference>
<feature type="non-terminal residue" evidence="2">
    <location>
        <position position="1"/>
    </location>
</feature>
<dbReference type="InterPro" id="IPR050314">
    <property type="entry name" value="Glycosyl_Hydrlase_18"/>
</dbReference>
<dbReference type="PANTHER" id="PTHR11177">
    <property type="entry name" value="CHITINASE"/>
    <property type="match status" value="1"/>
</dbReference>
<accession>A0AAW0YRL9</accession>
<dbReference type="SMART" id="SM00636">
    <property type="entry name" value="Glyco_18"/>
    <property type="match status" value="1"/>
</dbReference>